<reference evidence="1" key="1">
    <citation type="submission" date="2018-02" db="EMBL/GenBank/DDBJ databases">
        <title>Rhizophora mucronata_Transcriptome.</title>
        <authorList>
            <person name="Meera S.P."/>
            <person name="Sreeshan A."/>
            <person name="Augustine A."/>
        </authorList>
    </citation>
    <scope>NUCLEOTIDE SEQUENCE</scope>
    <source>
        <tissue evidence="1">Leaf</tissue>
    </source>
</reference>
<protein>
    <submittedName>
        <fullName evidence="1">Uncharacterized protein</fullName>
    </submittedName>
</protein>
<accession>A0A2P2PHV4</accession>
<name>A0A2P2PHV4_RHIMU</name>
<organism evidence="1">
    <name type="scientific">Rhizophora mucronata</name>
    <name type="common">Asiatic mangrove</name>
    <dbReference type="NCBI Taxonomy" id="61149"/>
    <lineage>
        <taxon>Eukaryota</taxon>
        <taxon>Viridiplantae</taxon>
        <taxon>Streptophyta</taxon>
        <taxon>Embryophyta</taxon>
        <taxon>Tracheophyta</taxon>
        <taxon>Spermatophyta</taxon>
        <taxon>Magnoliopsida</taxon>
        <taxon>eudicotyledons</taxon>
        <taxon>Gunneridae</taxon>
        <taxon>Pentapetalae</taxon>
        <taxon>rosids</taxon>
        <taxon>fabids</taxon>
        <taxon>Malpighiales</taxon>
        <taxon>Rhizophoraceae</taxon>
        <taxon>Rhizophora</taxon>
    </lineage>
</organism>
<proteinExistence type="predicted"/>
<dbReference type="EMBL" id="GGEC01073773">
    <property type="protein sequence ID" value="MBX54257.1"/>
    <property type="molecule type" value="Transcribed_RNA"/>
</dbReference>
<evidence type="ECO:0000313" key="1">
    <source>
        <dbReference type="EMBL" id="MBX54257.1"/>
    </source>
</evidence>
<sequence length="11" mass="1172">MIGLLLESGCH</sequence>